<dbReference type="EMBL" id="JBEZNA010000018">
    <property type="protein sequence ID" value="MEU9577744.1"/>
    <property type="molecule type" value="Genomic_DNA"/>
</dbReference>
<dbReference type="InterPro" id="IPR040891">
    <property type="entry name" value="HEPN_SAV_6107"/>
</dbReference>
<evidence type="ECO:0000259" key="1">
    <source>
        <dbReference type="Pfam" id="PF18726"/>
    </source>
</evidence>
<evidence type="ECO:0000313" key="2">
    <source>
        <dbReference type="EMBL" id="MEU9577744.1"/>
    </source>
</evidence>
<sequence length="152" mass="16459">MLSYDDRRFVMTHPVARRASAPPAGLDLLSRARTGLDRALLLTTPNERYAAAHLAALRGAAAVIAVRADPLPEPRRRRRTPIRSAWEVLTETAPELAEWAAFFAAGADRRARAEAGLPDAVSAREADDLVRDVAAFLRLVERATGLTGGDAH</sequence>
<dbReference type="RefSeq" id="WP_166029448.1">
    <property type="nucleotide sequence ID" value="NZ_JBEZNA010000018.1"/>
</dbReference>
<accession>A0ABV3ENG3</accession>
<keyword evidence="3" id="KW-1185">Reference proteome</keyword>
<protein>
    <submittedName>
        <fullName evidence="2">SAV_6107 family HEPN domain-containing protein</fullName>
    </submittedName>
</protein>
<reference evidence="2 3" key="1">
    <citation type="submission" date="2024-06" db="EMBL/GenBank/DDBJ databases">
        <title>The Natural Products Discovery Center: Release of the First 8490 Sequenced Strains for Exploring Actinobacteria Biosynthetic Diversity.</title>
        <authorList>
            <person name="Kalkreuter E."/>
            <person name="Kautsar S.A."/>
            <person name="Yang D."/>
            <person name="Bader C.D."/>
            <person name="Teijaro C.N."/>
            <person name="Fluegel L."/>
            <person name="Davis C.M."/>
            <person name="Simpson J.R."/>
            <person name="Lauterbach L."/>
            <person name="Steele A.D."/>
            <person name="Gui C."/>
            <person name="Meng S."/>
            <person name="Li G."/>
            <person name="Viehrig K."/>
            <person name="Ye F."/>
            <person name="Su P."/>
            <person name="Kiefer A.F."/>
            <person name="Nichols A."/>
            <person name="Cepeda A.J."/>
            <person name="Yan W."/>
            <person name="Fan B."/>
            <person name="Jiang Y."/>
            <person name="Adhikari A."/>
            <person name="Zheng C.-J."/>
            <person name="Schuster L."/>
            <person name="Cowan T.M."/>
            <person name="Smanski M.J."/>
            <person name="Chevrette M.G."/>
            <person name="De Carvalho L.P.S."/>
            <person name="Shen B."/>
        </authorList>
    </citation>
    <scope>NUCLEOTIDE SEQUENCE [LARGE SCALE GENOMIC DNA]</scope>
    <source>
        <strain evidence="2 3">NPDC048117</strain>
    </source>
</reference>
<proteinExistence type="predicted"/>
<organism evidence="2 3">
    <name type="scientific">Streptomyces chilikensis</name>
    <dbReference type="NCBI Taxonomy" id="1194079"/>
    <lineage>
        <taxon>Bacteria</taxon>
        <taxon>Bacillati</taxon>
        <taxon>Actinomycetota</taxon>
        <taxon>Actinomycetes</taxon>
        <taxon>Kitasatosporales</taxon>
        <taxon>Streptomycetaceae</taxon>
        <taxon>Streptomyces</taxon>
    </lineage>
</organism>
<dbReference type="Pfam" id="PF18726">
    <property type="entry name" value="HEPN_SAV_6107"/>
    <property type="match status" value="1"/>
</dbReference>
<feature type="domain" description="SAV-6107-like HEPN" evidence="1">
    <location>
        <begin position="42"/>
        <end position="141"/>
    </location>
</feature>
<name>A0ABV3ENG3_9ACTN</name>
<evidence type="ECO:0000313" key="3">
    <source>
        <dbReference type="Proteomes" id="UP001551584"/>
    </source>
</evidence>
<gene>
    <name evidence="2" type="ORF">AB0D95_10820</name>
</gene>
<dbReference type="Proteomes" id="UP001551584">
    <property type="component" value="Unassembled WGS sequence"/>
</dbReference>
<comment type="caution">
    <text evidence="2">The sequence shown here is derived from an EMBL/GenBank/DDBJ whole genome shotgun (WGS) entry which is preliminary data.</text>
</comment>